<dbReference type="InterPro" id="IPR006935">
    <property type="entry name" value="Helicase/UvrB_N"/>
</dbReference>
<evidence type="ECO:0000259" key="1">
    <source>
        <dbReference type="PROSITE" id="PS50035"/>
    </source>
</evidence>
<dbReference type="InterPro" id="IPR050742">
    <property type="entry name" value="Helicase_Restrict-Modif_Enz"/>
</dbReference>
<dbReference type="GO" id="GO:0005829">
    <property type="term" value="C:cytosol"/>
    <property type="evidence" value="ECO:0007669"/>
    <property type="project" value="TreeGrafter"/>
</dbReference>
<dbReference type="EMBL" id="MAYW01000140">
    <property type="protein sequence ID" value="ODS31146.1"/>
    <property type="molecule type" value="Genomic_DNA"/>
</dbReference>
<dbReference type="CDD" id="cd17926">
    <property type="entry name" value="DEXHc_RE"/>
    <property type="match status" value="1"/>
</dbReference>
<dbReference type="Gene3D" id="3.40.50.300">
    <property type="entry name" value="P-loop containing nucleotide triphosphate hydrolases"/>
    <property type="match status" value="2"/>
</dbReference>
<dbReference type="GO" id="GO:0005524">
    <property type="term" value="F:ATP binding"/>
    <property type="evidence" value="ECO:0007669"/>
    <property type="project" value="InterPro"/>
</dbReference>
<protein>
    <submittedName>
        <fullName evidence="3">Type III restriction enzyme, res subunit</fullName>
    </submittedName>
</protein>
<organism evidence="3 4">
    <name type="scientific">Candidatus Scalindua rubra</name>
    <dbReference type="NCBI Taxonomy" id="1872076"/>
    <lineage>
        <taxon>Bacteria</taxon>
        <taxon>Pseudomonadati</taxon>
        <taxon>Planctomycetota</taxon>
        <taxon>Candidatus Brocadiia</taxon>
        <taxon>Candidatus Brocadiales</taxon>
        <taxon>Candidatus Scalinduaceae</taxon>
        <taxon>Candidatus Scalindua</taxon>
    </lineage>
</organism>
<dbReference type="InterPro" id="IPR025202">
    <property type="entry name" value="PLD-like_dom"/>
</dbReference>
<dbReference type="PROSITE" id="PS51192">
    <property type="entry name" value="HELICASE_ATP_BIND_1"/>
    <property type="match status" value="1"/>
</dbReference>
<dbReference type="GO" id="GO:0016787">
    <property type="term" value="F:hydrolase activity"/>
    <property type="evidence" value="ECO:0007669"/>
    <property type="project" value="InterPro"/>
</dbReference>
<evidence type="ECO:0000313" key="4">
    <source>
        <dbReference type="Proteomes" id="UP000094056"/>
    </source>
</evidence>
<evidence type="ECO:0000259" key="2">
    <source>
        <dbReference type="PROSITE" id="PS51192"/>
    </source>
</evidence>
<dbReference type="PATRIC" id="fig|1872076.5.peg.4458"/>
<dbReference type="SUPFAM" id="SSF56024">
    <property type="entry name" value="Phospholipase D/nuclease"/>
    <property type="match status" value="1"/>
</dbReference>
<dbReference type="AlphaFoldDB" id="A0A1E3X679"/>
<dbReference type="Gene3D" id="3.30.870.10">
    <property type="entry name" value="Endonuclease Chain A"/>
    <property type="match status" value="1"/>
</dbReference>
<feature type="domain" description="Helicase ATP-binding" evidence="2">
    <location>
        <begin position="50"/>
        <end position="215"/>
    </location>
</feature>
<dbReference type="CDD" id="cd18785">
    <property type="entry name" value="SF2_C"/>
    <property type="match status" value="1"/>
</dbReference>
<proteinExistence type="predicted"/>
<dbReference type="SMART" id="SM00487">
    <property type="entry name" value="DEXDc"/>
    <property type="match status" value="1"/>
</dbReference>
<name>A0A1E3X679_9BACT</name>
<gene>
    <name evidence="3" type="ORF">SCARUB_03744</name>
</gene>
<evidence type="ECO:0000313" key="3">
    <source>
        <dbReference type="EMBL" id="ODS31146.1"/>
    </source>
</evidence>
<dbReference type="PANTHER" id="PTHR47396">
    <property type="entry name" value="TYPE I RESTRICTION ENZYME ECOKI R PROTEIN"/>
    <property type="match status" value="1"/>
</dbReference>
<sequence length="567" mass="64821">MCLPRGCEDDVRNLLSEYNIGINWVDETNHGKAIDVEFNGVLRDEQSKAVDELIRYEDGVLSATTAFGKTVVGASLIAERKVNTLILVHRQQLLSQWINRLSEFLIINEQLPEQPEKRGRKRKQSLIGQLGAGKDQLSGIIDVAIMQSLNTAGEVKECVKKYGMIIVDECHHIPAFSFEQILKESNAKYVYGLTATPARQDGHHPIIFLHCGPIRFKVDAKKQVEKMPFDHYVIPRFSYFRIPAGKNEKELTIQEIYSELIEDEIRNQLIVDDVVSCYENGRNSLILTERTAHVKSLTNKLRERIPDVIALVGSMGTKETREIFERISATPANKPLTLVATGKFVGEGFDEPRLDTLFLAMPISWKGTLQQYAGRLHRLYENKNEIRIYDYVDIQVRILEQMYGKRLRGYASIGYRAKGEIVTEVPTDIIFDKHSFFPVYTNDIVNAAREVLIVSPFVTNRRVPRMMQYFHTILKNNVKVTVMTRPAEDFKDIRRSTLVRIFNSLKEMGINVLFKSNIHQKFAIIDQKIVWYGSINLLSFGTAEESIMRLVSGNIAHELTKSIEKNL</sequence>
<feature type="domain" description="PLD phosphodiesterase" evidence="1">
    <location>
        <begin position="514"/>
        <end position="537"/>
    </location>
</feature>
<dbReference type="GO" id="GO:0006793">
    <property type="term" value="P:phosphorus metabolic process"/>
    <property type="evidence" value="ECO:0007669"/>
    <property type="project" value="UniProtKB-ARBA"/>
</dbReference>
<dbReference type="Proteomes" id="UP000094056">
    <property type="component" value="Unassembled WGS sequence"/>
</dbReference>
<dbReference type="GO" id="GO:0003677">
    <property type="term" value="F:DNA binding"/>
    <property type="evidence" value="ECO:0007669"/>
    <property type="project" value="InterPro"/>
</dbReference>
<reference evidence="3 4" key="1">
    <citation type="submission" date="2016-07" db="EMBL/GenBank/DDBJ databases">
        <title>Draft genome of Scalindua rubra, obtained from a brine-seawater interface in the Red Sea, sheds light on salt adaptation in anammox bacteria.</title>
        <authorList>
            <person name="Speth D.R."/>
            <person name="Lagkouvardos I."/>
            <person name="Wang Y."/>
            <person name="Qian P.-Y."/>
            <person name="Dutilh B.E."/>
            <person name="Jetten M.S."/>
        </authorList>
    </citation>
    <scope>NUCLEOTIDE SEQUENCE [LARGE SCALE GENOMIC DNA]</scope>
    <source>
        <strain evidence="3">BSI-1</strain>
    </source>
</reference>
<dbReference type="Pfam" id="PF13091">
    <property type="entry name" value="PLDc_2"/>
    <property type="match status" value="1"/>
</dbReference>
<dbReference type="SUPFAM" id="SSF52540">
    <property type="entry name" value="P-loop containing nucleoside triphosphate hydrolases"/>
    <property type="match status" value="2"/>
</dbReference>
<dbReference type="PANTHER" id="PTHR47396:SF1">
    <property type="entry name" value="ATP-DEPENDENT HELICASE IRC3-RELATED"/>
    <property type="match status" value="1"/>
</dbReference>
<accession>A0A1E3X679</accession>
<dbReference type="PROSITE" id="PS50035">
    <property type="entry name" value="PLD"/>
    <property type="match status" value="1"/>
</dbReference>
<dbReference type="Pfam" id="PF04851">
    <property type="entry name" value="ResIII"/>
    <property type="match status" value="1"/>
</dbReference>
<comment type="caution">
    <text evidence="3">The sequence shown here is derived from an EMBL/GenBank/DDBJ whole genome shotgun (WGS) entry which is preliminary data.</text>
</comment>
<dbReference type="InterPro" id="IPR014001">
    <property type="entry name" value="Helicase_ATP-bd"/>
</dbReference>
<dbReference type="InterPro" id="IPR001736">
    <property type="entry name" value="PLipase_D/transphosphatidylase"/>
</dbReference>
<dbReference type="CDD" id="cd09126">
    <property type="entry name" value="PLDc_C_DEXD_like"/>
    <property type="match status" value="1"/>
</dbReference>
<dbReference type="InterPro" id="IPR027417">
    <property type="entry name" value="P-loop_NTPase"/>
</dbReference>